<name>A0A7W3LMR3_ACTNM</name>
<dbReference type="Gene3D" id="3.40.630.30">
    <property type="match status" value="1"/>
</dbReference>
<evidence type="ECO:0000313" key="1">
    <source>
        <dbReference type="EMBL" id="MBA8950964.1"/>
    </source>
</evidence>
<reference evidence="1 2" key="1">
    <citation type="submission" date="2020-08" db="EMBL/GenBank/DDBJ databases">
        <title>Genomic Encyclopedia of Type Strains, Phase IV (KMG-IV): sequencing the most valuable type-strain genomes for metagenomic binning, comparative biology and taxonomic classification.</title>
        <authorList>
            <person name="Goeker M."/>
        </authorList>
    </citation>
    <scope>NUCLEOTIDE SEQUENCE [LARGE SCALE GENOMIC DNA]</scope>
    <source>
        <strain evidence="1 2">DSM 44197</strain>
    </source>
</reference>
<dbReference type="EMBL" id="JACJIA010000003">
    <property type="protein sequence ID" value="MBA8950964.1"/>
    <property type="molecule type" value="Genomic_DNA"/>
</dbReference>
<dbReference type="Proteomes" id="UP000572680">
    <property type="component" value="Unassembled WGS sequence"/>
</dbReference>
<proteinExistence type="predicted"/>
<gene>
    <name evidence="1" type="ORF">HNR61_002595</name>
</gene>
<accession>A0A7W3LMR3</accession>
<dbReference type="RefSeq" id="WP_182843364.1">
    <property type="nucleotide sequence ID" value="NZ_BAAALP010000016.1"/>
</dbReference>
<dbReference type="InterPro" id="IPR016181">
    <property type="entry name" value="Acyl_CoA_acyltransferase"/>
</dbReference>
<dbReference type="AlphaFoldDB" id="A0A7W3LMR3"/>
<organism evidence="1 2">
    <name type="scientific">Actinomadura namibiensis</name>
    <dbReference type="NCBI Taxonomy" id="182080"/>
    <lineage>
        <taxon>Bacteria</taxon>
        <taxon>Bacillati</taxon>
        <taxon>Actinomycetota</taxon>
        <taxon>Actinomycetes</taxon>
        <taxon>Streptosporangiales</taxon>
        <taxon>Thermomonosporaceae</taxon>
        <taxon>Actinomadura</taxon>
    </lineage>
</organism>
<keyword evidence="2" id="KW-1185">Reference proteome</keyword>
<protein>
    <submittedName>
        <fullName evidence="1">Uncharacterized protein</fullName>
    </submittedName>
</protein>
<evidence type="ECO:0000313" key="2">
    <source>
        <dbReference type="Proteomes" id="UP000572680"/>
    </source>
</evidence>
<sequence length="269" mass="27430">MSGGRTSGGPVRPFARWTPADCGPHRSELRTLTANAASVRVAGKSGFRLEGVARGAGRVAGRDVDRYVFDLIEPDLDADLDADLDSVAVGGSAPVPAAASPGSTPMTHDITANVAAIAAAGERTLVLHTGDRTGEAARRMLPALPDVCFTDPGERADDAVRAAAAHGLAQLIVVGTIDALADGVPLAEITADMGGLPEPAAAVAGSSPARVYGLWEDAGLLGPCGRELCRRVALRLEEIVDGSVAAQVVMVDAGGTRMVGMYGRMARTG</sequence>
<dbReference type="SUPFAM" id="SSF55729">
    <property type="entry name" value="Acyl-CoA N-acyltransferases (Nat)"/>
    <property type="match status" value="1"/>
</dbReference>
<comment type="caution">
    <text evidence="1">The sequence shown here is derived from an EMBL/GenBank/DDBJ whole genome shotgun (WGS) entry which is preliminary data.</text>
</comment>